<dbReference type="AlphaFoldDB" id="A0A915ISB0"/>
<sequence>MTFRAFVDRILDTITDGEIEILQTTFQDLLSTDMKKIGMDSFLVLMSHYPQYKQLWSQFRFIPDSSLINAPELQNFAQIYMGSLQCVITQFSDRQLIIETLERISKAHFNKKIKRYHIEHLLPCFLEIMERKNKGPLDNEVKKAWSNLFSIIASIVEQYK</sequence>
<evidence type="ECO:0000313" key="7">
    <source>
        <dbReference type="Proteomes" id="UP000887565"/>
    </source>
</evidence>
<dbReference type="Gene3D" id="1.10.490.10">
    <property type="entry name" value="Globins"/>
    <property type="match status" value="1"/>
</dbReference>
<evidence type="ECO:0000256" key="4">
    <source>
        <dbReference type="ARBA" id="ARBA00023004"/>
    </source>
</evidence>
<organism evidence="7 8">
    <name type="scientific">Romanomermis culicivorax</name>
    <name type="common">Nematode worm</name>
    <dbReference type="NCBI Taxonomy" id="13658"/>
    <lineage>
        <taxon>Eukaryota</taxon>
        <taxon>Metazoa</taxon>
        <taxon>Ecdysozoa</taxon>
        <taxon>Nematoda</taxon>
        <taxon>Enoplea</taxon>
        <taxon>Dorylaimia</taxon>
        <taxon>Mermithida</taxon>
        <taxon>Mermithoidea</taxon>
        <taxon>Mermithidae</taxon>
        <taxon>Romanomermis</taxon>
    </lineage>
</organism>
<keyword evidence="5" id="KW-0813">Transport</keyword>
<dbReference type="PROSITE" id="PS01033">
    <property type="entry name" value="GLOBIN"/>
    <property type="match status" value="1"/>
</dbReference>
<keyword evidence="2 5" id="KW-0349">Heme</keyword>
<evidence type="ECO:0000256" key="1">
    <source>
        <dbReference type="ARBA" id="ARBA00011245"/>
    </source>
</evidence>
<dbReference type="Pfam" id="PF00042">
    <property type="entry name" value="Globin"/>
    <property type="match status" value="1"/>
</dbReference>
<dbReference type="InterPro" id="IPR012292">
    <property type="entry name" value="Globin/Proto"/>
</dbReference>
<dbReference type="GO" id="GO:0005506">
    <property type="term" value="F:iron ion binding"/>
    <property type="evidence" value="ECO:0007669"/>
    <property type="project" value="InterPro"/>
</dbReference>
<keyword evidence="3" id="KW-0479">Metal-binding</keyword>
<dbReference type="SUPFAM" id="SSF46458">
    <property type="entry name" value="Globin-like"/>
    <property type="match status" value="1"/>
</dbReference>
<keyword evidence="5" id="KW-0561">Oxygen transport</keyword>
<name>A0A915ISB0_ROMCU</name>
<dbReference type="CDD" id="cd01040">
    <property type="entry name" value="Mb-like"/>
    <property type="match status" value="1"/>
</dbReference>
<evidence type="ECO:0000313" key="8">
    <source>
        <dbReference type="WBParaSite" id="nRc.2.0.1.t17088-RA"/>
    </source>
</evidence>
<dbReference type="GO" id="GO:0019825">
    <property type="term" value="F:oxygen binding"/>
    <property type="evidence" value="ECO:0007669"/>
    <property type="project" value="InterPro"/>
</dbReference>
<dbReference type="GO" id="GO:0020037">
    <property type="term" value="F:heme binding"/>
    <property type="evidence" value="ECO:0007669"/>
    <property type="project" value="InterPro"/>
</dbReference>
<dbReference type="PANTHER" id="PTHR46783:SF1">
    <property type="entry name" value="CYTOGLOBIN-1-RELATED"/>
    <property type="match status" value="1"/>
</dbReference>
<keyword evidence="4" id="KW-0408">Iron</keyword>
<evidence type="ECO:0000256" key="3">
    <source>
        <dbReference type="ARBA" id="ARBA00022723"/>
    </source>
</evidence>
<dbReference type="Proteomes" id="UP000887565">
    <property type="component" value="Unplaced"/>
</dbReference>
<evidence type="ECO:0000256" key="2">
    <source>
        <dbReference type="ARBA" id="ARBA00022617"/>
    </source>
</evidence>
<dbReference type="InterPro" id="IPR009050">
    <property type="entry name" value="Globin-like_sf"/>
</dbReference>
<dbReference type="GO" id="GO:0005344">
    <property type="term" value="F:oxygen carrier activity"/>
    <property type="evidence" value="ECO:0007669"/>
    <property type="project" value="UniProtKB-KW"/>
</dbReference>
<dbReference type="InterPro" id="IPR013314">
    <property type="entry name" value="Globin_lamprey/hagfish"/>
</dbReference>
<comment type="similarity">
    <text evidence="5">Belongs to the globin family.</text>
</comment>
<dbReference type="OMA" id="KHARHNI"/>
<comment type="subunit">
    <text evidence="1">Monomer.</text>
</comment>
<reference evidence="8" key="1">
    <citation type="submission" date="2022-11" db="UniProtKB">
        <authorList>
            <consortium name="WormBaseParasite"/>
        </authorList>
    </citation>
    <scope>IDENTIFICATION</scope>
</reference>
<protein>
    <submittedName>
        <fullName evidence="8">Globin family profile domain-containing protein</fullName>
    </submittedName>
</protein>
<evidence type="ECO:0000256" key="5">
    <source>
        <dbReference type="RuleBase" id="RU000356"/>
    </source>
</evidence>
<dbReference type="PANTHER" id="PTHR46783">
    <property type="entry name" value="CYTOGLOBIN"/>
    <property type="match status" value="1"/>
</dbReference>
<feature type="domain" description="Globin" evidence="6">
    <location>
        <begin position="13"/>
        <end position="160"/>
    </location>
</feature>
<dbReference type="WBParaSite" id="nRc.2.0.1.t17088-RA">
    <property type="protein sequence ID" value="nRc.2.0.1.t17088-RA"/>
    <property type="gene ID" value="nRc.2.0.1.g17088"/>
</dbReference>
<proteinExistence type="inferred from homology"/>
<evidence type="ECO:0000259" key="6">
    <source>
        <dbReference type="PROSITE" id="PS01033"/>
    </source>
</evidence>
<dbReference type="InterPro" id="IPR044399">
    <property type="entry name" value="Mb-like_M"/>
</dbReference>
<accession>A0A915ISB0</accession>
<keyword evidence="7" id="KW-1185">Reference proteome</keyword>
<dbReference type="InterPro" id="IPR000971">
    <property type="entry name" value="Globin"/>
</dbReference>
<dbReference type="GO" id="GO:0016491">
    <property type="term" value="F:oxidoreductase activity"/>
    <property type="evidence" value="ECO:0007669"/>
    <property type="project" value="UniProtKB-ARBA"/>
</dbReference>